<dbReference type="InterPro" id="IPR046636">
    <property type="entry name" value="DUF6748"/>
</dbReference>
<evidence type="ECO:0000313" key="2">
    <source>
        <dbReference type="EMBL" id="EGG18234.1"/>
    </source>
</evidence>
<dbReference type="Proteomes" id="UP000007797">
    <property type="component" value="Unassembled WGS sequence"/>
</dbReference>
<gene>
    <name evidence="2" type="ORF">DFA_03721</name>
</gene>
<dbReference type="InterPro" id="IPR040405">
    <property type="entry name" value="DDB_G0275255-like"/>
</dbReference>
<dbReference type="OrthoDB" id="18792at2759"/>
<feature type="domain" description="DUF6748" evidence="1">
    <location>
        <begin position="31"/>
        <end position="158"/>
    </location>
</feature>
<dbReference type="OMA" id="FRECAKP"/>
<sequence length="291" mass="32657">MSCDNETNRQDFYTSIDADIALGGKKPTSCFVSIRRDFRKCAYPMCGGYFIQTINSNSEQVYVATVAFESNQPINKSVVLESYGKSVIVNGYTRSSSQRGYKEFVVKTAHVSMEYEGIGEAKGNFYFFKSTGIMCIKAPCPSTSATELNTGNSVIVSSFSEPYNEHVHRFDGSWAISRVYDEDGSGHAIVQMVPNQQASEFTITRIYIQVPDPIKPCPKVTRKCPKGQVDLFDRDTNRCLVFRECAKPGVCILSIPLCQEKWRLHSYPSLQNGCNNYYCDPDFTTPAQQIK</sequence>
<name>F4Q083_CACFS</name>
<protein>
    <recommendedName>
        <fullName evidence="1">DUF6748 domain-containing protein</fullName>
    </recommendedName>
</protein>
<reference evidence="3" key="1">
    <citation type="journal article" date="2011" name="Genome Res.">
        <title>Phylogeny-wide analysis of social amoeba genomes highlights ancient origins for complex intercellular communication.</title>
        <authorList>
            <person name="Heidel A.J."/>
            <person name="Lawal H.M."/>
            <person name="Felder M."/>
            <person name="Schilde C."/>
            <person name="Helps N.R."/>
            <person name="Tunggal B."/>
            <person name="Rivero F."/>
            <person name="John U."/>
            <person name="Schleicher M."/>
            <person name="Eichinger L."/>
            <person name="Platzer M."/>
            <person name="Noegel A.A."/>
            <person name="Schaap P."/>
            <person name="Gloeckner G."/>
        </authorList>
    </citation>
    <scope>NUCLEOTIDE SEQUENCE [LARGE SCALE GENOMIC DNA]</scope>
    <source>
        <strain evidence="3">SH3</strain>
    </source>
</reference>
<dbReference type="PANTHER" id="PTHR34411">
    <property type="entry name" value="DUF6748 DOMAIN-CONTAINING PROTEIN-RELATED"/>
    <property type="match status" value="1"/>
</dbReference>
<organism evidence="2 3">
    <name type="scientific">Cavenderia fasciculata</name>
    <name type="common">Slime mold</name>
    <name type="synonym">Dictyostelium fasciculatum</name>
    <dbReference type="NCBI Taxonomy" id="261658"/>
    <lineage>
        <taxon>Eukaryota</taxon>
        <taxon>Amoebozoa</taxon>
        <taxon>Evosea</taxon>
        <taxon>Eumycetozoa</taxon>
        <taxon>Dictyostelia</taxon>
        <taxon>Acytosteliales</taxon>
        <taxon>Cavenderiaceae</taxon>
        <taxon>Cavenderia</taxon>
    </lineage>
</organism>
<keyword evidence="3" id="KW-1185">Reference proteome</keyword>
<dbReference type="STRING" id="1054147.F4Q083"/>
<evidence type="ECO:0000259" key="1">
    <source>
        <dbReference type="Pfam" id="PF20533"/>
    </source>
</evidence>
<dbReference type="AlphaFoldDB" id="F4Q083"/>
<accession>F4Q083</accession>
<dbReference type="Pfam" id="PF20533">
    <property type="entry name" value="DUF6748"/>
    <property type="match status" value="1"/>
</dbReference>
<proteinExistence type="predicted"/>
<dbReference type="EMBL" id="GL883018">
    <property type="protein sequence ID" value="EGG18234.1"/>
    <property type="molecule type" value="Genomic_DNA"/>
</dbReference>
<dbReference type="RefSeq" id="XP_004357057.1">
    <property type="nucleotide sequence ID" value="XM_004357002.1"/>
</dbReference>
<evidence type="ECO:0000313" key="3">
    <source>
        <dbReference type="Proteomes" id="UP000007797"/>
    </source>
</evidence>
<dbReference type="GeneID" id="14870739"/>
<dbReference type="KEGG" id="dfa:DFA_03721"/>